<name>A0ABT1XCD2_9PROT</name>
<dbReference type="PANTHER" id="PTHR42718">
    <property type="entry name" value="MAJOR FACILITATOR SUPERFAMILY MULTIDRUG TRANSPORTER MFSC"/>
    <property type="match status" value="1"/>
</dbReference>
<feature type="transmembrane region" description="Helical" evidence="7">
    <location>
        <begin position="40"/>
        <end position="65"/>
    </location>
</feature>
<sequence length="537" mass="53943">MTGTGAGRWQAPLALLLGLALAALPGTVFNLLQPLHMQRLALPVMMIALLQPPYGVGLLLGALPAASLAGRLGPRRAFLGAVVLVAALSLAAALPLELWALMGLRLVQGMASAGLLAAGLALVRPVFGGTRLAPGFGLAVAAGVLGLVLLPILSGLGMGALGFPGLALPGVVLALTSLRLGLKALPEDPARHPFDALGTLLNLLCLSVLLAALYTAPFRPWRGLVLLVVGVLLAALWAWQARRAAALLPLNLLARPGAGAAAGAALLGGLAVTAVNTAAIPQLMSAWSLPPVWLQFPLLAAALGAALGALAGGWGVARRPAPVGALLLALGAAALVVPVAGAPAALASMLVVGLGRGLFEAGNALALVGSAPAGRGAAAAGLLIAAGALGGLLAPFVSLLLPLFWLGATGQGGPVGSMSLGLGLAAVAALLAAPLSAGGPSPEAMGAAEVQPSRRGGADPAEEMTERVLEAPDGARRVRVVGRDGLYALRVEEFFETFHEGQPLARGWLALPEEASYFVDAETAEREARVRYPWLER</sequence>
<feature type="transmembrane region" description="Helical" evidence="7">
    <location>
        <begin position="160"/>
        <end position="182"/>
    </location>
</feature>
<dbReference type="InterPro" id="IPR011701">
    <property type="entry name" value="MFS"/>
</dbReference>
<gene>
    <name evidence="9" type="ORF">NRP21_23730</name>
</gene>
<dbReference type="EMBL" id="JANJOU010000028">
    <property type="protein sequence ID" value="MCR0985068.1"/>
    <property type="molecule type" value="Genomic_DNA"/>
</dbReference>
<comment type="subcellular location">
    <subcellularLocation>
        <location evidence="1">Membrane</location>
        <topology evidence="1">Multi-pass membrane protein</topology>
    </subcellularLocation>
</comment>
<dbReference type="SUPFAM" id="SSF103473">
    <property type="entry name" value="MFS general substrate transporter"/>
    <property type="match status" value="1"/>
</dbReference>
<dbReference type="Gene3D" id="1.20.1250.20">
    <property type="entry name" value="MFS general substrate transporter like domains"/>
    <property type="match status" value="1"/>
</dbReference>
<proteinExistence type="predicted"/>
<feature type="transmembrane region" description="Helical" evidence="7">
    <location>
        <begin position="292"/>
        <end position="316"/>
    </location>
</feature>
<dbReference type="PANTHER" id="PTHR42718:SF9">
    <property type="entry name" value="MAJOR FACILITATOR SUPERFAMILY MULTIDRUG TRANSPORTER MFSC"/>
    <property type="match status" value="1"/>
</dbReference>
<reference evidence="9 10" key="1">
    <citation type="submission" date="2022-06" db="EMBL/GenBank/DDBJ databases">
        <title>Roseomonas CN29.</title>
        <authorList>
            <person name="Cheng Y."/>
            <person name="He X."/>
        </authorList>
    </citation>
    <scope>NUCLEOTIDE SEQUENCE [LARGE SCALE GENOMIC DNA]</scope>
    <source>
        <strain evidence="9 10">CN29</strain>
    </source>
</reference>
<evidence type="ECO:0000256" key="7">
    <source>
        <dbReference type="SAM" id="Phobius"/>
    </source>
</evidence>
<evidence type="ECO:0000256" key="1">
    <source>
        <dbReference type="ARBA" id="ARBA00004141"/>
    </source>
</evidence>
<keyword evidence="2" id="KW-0813">Transport</keyword>
<comment type="caution">
    <text evidence="9">The sequence shown here is derived from an EMBL/GenBank/DDBJ whole genome shotgun (WGS) entry which is preliminary data.</text>
</comment>
<dbReference type="InterPro" id="IPR020846">
    <property type="entry name" value="MFS_dom"/>
</dbReference>
<evidence type="ECO:0000256" key="2">
    <source>
        <dbReference type="ARBA" id="ARBA00022448"/>
    </source>
</evidence>
<evidence type="ECO:0000313" key="10">
    <source>
        <dbReference type="Proteomes" id="UP001524642"/>
    </source>
</evidence>
<keyword evidence="4 7" id="KW-1133">Transmembrane helix</keyword>
<feature type="transmembrane region" description="Helical" evidence="7">
    <location>
        <begin position="135"/>
        <end position="154"/>
    </location>
</feature>
<dbReference type="InterPro" id="IPR036259">
    <property type="entry name" value="MFS_trans_sf"/>
</dbReference>
<keyword evidence="10" id="KW-1185">Reference proteome</keyword>
<dbReference type="Pfam" id="PF07690">
    <property type="entry name" value="MFS_1"/>
    <property type="match status" value="1"/>
</dbReference>
<feature type="transmembrane region" description="Helical" evidence="7">
    <location>
        <begin position="323"/>
        <end position="340"/>
    </location>
</feature>
<feature type="transmembrane region" description="Helical" evidence="7">
    <location>
        <begin position="380"/>
        <end position="405"/>
    </location>
</feature>
<feature type="transmembrane region" description="Helical" evidence="7">
    <location>
        <begin position="417"/>
        <end position="435"/>
    </location>
</feature>
<evidence type="ECO:0000256" key="6">
    <source>
        <dbReference type="SAM" id="MobiDB-lite"/>
    </source>
</evidence>
<feature type="transmembrane region" description="Helical" evidence="7">
    <location>
        <begin position="260"/>
        <end position="280"/>
    </location>
</feature>
<evidence type="ECO:0000256" key="4">
    <source>
        <dbReference type="ARBA" id="ARBA00022989"/>
    </source>
</evidence>
<feature type="transmembrane region" description="Helical" evidence="7">
    <location>
        <begin position="221"/>
        <end position="239"/>
    </location>
</feature>
<dbReference type="PROSITE" id="PS50850">
    <property type="entry name" value="MFS"/>
    <property type="match status" value="1"/>
</dbReference>
<dbReference type="RefSeq" id="WP_257718720.1">
    <property type="nucleotide sequence ID" value="NZ_JANJOU010000028.1"/>
</dbReference>
<feature type="transmembrane region" description="Helical" evidence="7">
    <location>
        <begin position="194"/>
        <end position="215"/>
    </location>
</feature>
<protein>
    <submittedName>
        <fullName evidence="9">MFS transporter</fullName>
    </submittedName>
</protein>
<feature type="transmembrane region" description="Helical" evidence="7">
    <location>
        <begin position="77"/>
        <end position="96"/>
    </location>
</feature>
<keyword evidence="3 7" id="KW-0812">Transmembrane</keyword>
<evidence type="ECO:0000259" key="8">
    <source>
        <dbReference type="PROSITE" id="PS50850"/>
    </source>
</evidence>
<evidence type="ECO:0000313" key="9">
    <source>
        <dbReference type="EMBL" id="MCR0985068.1"/>
    </source>
</evidence>
<dbReference type="Proteomes" id="UP001524642">
    <property type="component" value="Unassembled WGS sequence"/>
</dbReference>
<evidence type="ECO:0000256" key="3">
    <source>
        <dbReference type="ARBA" id="ARBA00022692"/>
    </source>
</evidence>
<organism evidence="9 10">
    <name type="scientific">Roseomonas populi</name>
    <dbReference type="NCBI Taxonomy" id="3121582"/>
    <lineage>
        <taxon>Bacteria</taxon>
        <taxon>Pseudomonadati</taxon>
        <taxon>Pseudomonadota</taxon>
        <taxon>Alphaproteobacteria</taxon>
        <taxon>Acetobacterales</taxon>
        <taxon>Roseomonadaceae</taxon>
        <taxon>Roseomonas</taxon>
    </lineage>
</organism>
<keyword evidence="5 7" id="KW-0472">Membrane</keyword>
<feature type="transmembrane region" description="Helical" evidence="7">
    <location>
        <begin position="102"/>
        <end position="123"/>
    </location>
</feature>
<feature type="domain" description="Major facilitator superfamily (MFS) profile" evidence="8">
    <location>
        <begin position="11"/>
        <end position="437"/>
    </location>
</feature>
<feature type="region of interest" description="Disordered" evidence="6">
    <location>
        <begin position="442"/>
        <end position="463"/>
    </location>
</feature>
<accession>A0ABT1XCD2</accession>
<evidence type="ECO:0000256" key="5">
    <source>
        <dbReference type="ARBA" id="ARBA00023136"/>
    </source>
</evidence>